<dbReference type="OrthoDB" id="10251412at2759"/>
<feature type="domain" description="AAA+ ATPase" evidence="5">
    <location>
        <begin position="69"/>
        <end position="200"/>
    </location>
</feature>
<dbReference type="Pfam" id="PF25426">
    <property type="entry name" value="AAA_lid_BCS1"/>
    <property type="match status" value="1"/>
</dbReference>
<accession>A0A9P6M2V3</accession>
<keyword evidence="2" id="KW-0547">Nucleotide-binding</keyword>
<dbReference type="SMART" id="SM00382">
    <property type="entry name" value="AAA"/>
    <property type="match status" value="1"/>
</dbReference>
<keyword evidence="3" id="KW-0067">ATP-binding</keyword>
<feature type="compositionally biased region" description="Basic and acidic residues" evidence="4">
    <location>
        <begin position="326"/>
        <end position="336"/>
    </location>
</feature>
<dbReference type="CDD" id="cd19510">
    <property type="entry name" value="RecA-like_BCS1"/>
    <property type="match status" value="1"/>
</dbReference>
<dbReference type="Proteomes" id="UP000749646">
    <property type="component" value="Unassembled WGS sequence"/>
</dbReference>
<feature type="compositionally biased region" description="Acidic residues" evidence="4">
    <location>
        <begin position="346"/>
        <end position="356"/>
    </location>
</feature>
<reference evidence="6" key="1">
    <citation type="journal article" date="2020" name="Fungal Divers.">
        <title>Resolving the Mortierellaceae phylogeny through synthesis of multi-gene phylogenetics and phylogenomics.</title>
        <authorList>
            <person name="Vandepol N."/>
            <person name="Liber J."/>
            <person name="Desiro A."/>
            <person name="Na H."/>
            <person name="Kennedy M."/>
            <person name="Barry K."/>
            <person name="Grigoriev I.V."/>
            <person name="Miller A.N."/>
            <person name="O'Donnell K."/>
            <person name="Stajich J.E."/>
            <person name="Bonito G."/>
        </authorList>
    </citation>
    <scope>NUCLEOTIDE SEQUENCE</scope>
    <source>
        <strain evidence="6">MES-2147</strain>
    </source>
</reference>
<comment type="caution">
    <text evidence="6">The sequence shown here is derived from an EMBL/GenBank/DDBJ whole genome shotgun (WGS) entry which is preliminary data.</text>
</comment>
<name>A0A9P6M2V3_9FUNG</name>
<dbReference type="InterPro" id="IPR050747">
    <property type="entry name" value="Mitochondrial_chaperone_BCS1"/>
</dbReference>
<feature type="region of interest" description="Disordered" evidence="4">
    <location>
        <begin position="319"/>
        <end position="400"/>
    </location>
</feature>
<dbReference type="GO" id="GO:0016887">
    <property type="term" value="F:ATP hydrolysis activity"/>
    <property type="evidence" value="ECO:0007669"/>
    <property type="project" value="InterPro"/>
</dbReference>
<dbReference type="SUPFAM" id="SSF52540">
    <property type="entry name" value="P-loop containing nucleoside triphosphate hydrolases"/>
    <property type="match status" value="1"/>
</dbReference>
<sequence length="400" mass="44328">MEESYKKKDGKTTIYTSQPYDSYWSSSSTRAPRAFHSVILAEGLKEKLLKDISMFRNSAQWYHDRGVPYRRGYLLHGPPGTGKTSFIVALAGHLRMSVCIVNLGITGLNDQQLDQLLNNAPRNSILLMEDVDAALVKRKAGKAQESNNNVTLSGILNALDGITAQEGSVVFMTTNHIRKLAPALIRPGRCDRKMIFDYADKYQIHGMFLKFFLSRSSTGQANNEPTPLRKTAVAATVDDSKEQARKDAHDAMIYELADKICEKITFEDSVTPAQLQGFFMLHRDNPETILDTVPEFLAELVREREELVTKKVERRQLRAKKKAKKEAKEKKAKEAKLAAGEPIESSSDEDDGDDSGSDSFSSDSDNEEEDKNINGSTLTNGSASKGTITLKADESVAIAV</sequence>
<dbReference type="InterPro" id="IPR003593">
    <property type="entry name" value="AAA+_ATPase"/>
</dbReference>
<evidence type="ECO:0000256" key="3">
    <source>
        <dbReference type="ARBA" id="ARBA00022840"/>
    </source>
</evidence>
<dbReference type="PANTHER" id="PTHR23070">
    <property type="entry name" value="BCS1 AAA-TYPE ATPASE"/>
    <property type="match status" value="1"/>
</dbReference>
<evidence type="ECO:0000256" key="2">
    <source>
        <dbReference type="ARBA" id="ARBA00022741"/>
    </source>
</evidence>
<gene>
    <name evidence="6" type="ORF">BGZ65_004205</name>
</gene>
<evidence type="ECO:0000256" key="4">
    <source>
        <dbReference type="SAM" id="MobiDB-lite"/>
    </source>
</evidence>
<dbReference type="EMBL" id="JAAAHW010006300">
    <property type="protein sequence ID" value="KAF9963337.1"/>
    <property type="molecule type" value="Genomic_DNA"/>
</dbReference>
<dbReference type="Pfam" id="PF00004">
    <property type="entry name" value="AAA"/>
    <property type="match status" value="1"/>
</dbReference>
<evidence type="ECO:0000313" key="7">
    <source>
        <dbReference type="Proteomes" id="UP000749646"/>
    </source>
</evidence>
<dbReference type="InterPro" id="IPR027417">
    <property type="entry name" value="P-loop_NTPase"/>
</dbReference>
<feature type="compositionally biased region" description="Polar residues" evidence="4">
    <location>
        <begin position="373"/>
        <end position="387"/>
    </location>
</feature>
<keyword evidence="7" id="KW-1185">Reference proteome</keyword>
<dbReference type="GO" id="GO:0005524">
    <property type="term" value="F:ATP binding"/>
    <property type="evidence" value="ECO:0007669"/>
    <property type="project" value="UniProtKB-KW"/>
</dbReference>
<dbReference type="InterPro" id="IPR003959">
    <property type="entry name" value="ATPase_AAA_core"/>
</dbReference>
<evidence type="ECO:0000256" key="1">
    <source>
        <dbReference type="ARBA" id="ARBA00007448"/>
    </source>
</evidence>
<dbReference type="AlphaFoldDB" id="A0A9P6M2V3"/>
<protein>
    <recommendedName>
        <fullName evidence="5">AAA+ ATPase domain-containing protein</fullName>
    </recommendedName>
</protein>
<dbReference type="Gene3D" id="3.40.50.300">
    <property type="entry name" value="P-loop containing nucleotide triphosphate hydrolases"/>
    <property type="match status" value="1"/>
</dbReference>
<evidence type="ECO:0000259" key="5">
    <source>
        <dbReference type="SMART" id="SM00382"/>
    </source>
</evidence>
<comment type="similarity">
    <text evidence="1">Belongs to the AAA ATPase family. BCS1 subfamily.</text>
</comment>
<proteinExistence type="inferred from homology"/>
<dbReference type="InterPro" id="IPR057495">
    <property type="entry name" value="AAA_lid_BCS1"/>
</dbReference>
<organism evidence="6 7">
    <name type="scientific">Modicella reniformis</name>
    <dbReference type="NCBI Taxonomy" id="1440133"/>
    <lineage>
        <taxon>Eukaryota</taxon>
        <taxon>Fungi</taxon>
        <taxon>Fungi incertae sedis</taxon>
        <taxon>Mucoromycota</taxon>
        <taxon>Mortierellomycotina</taxon>
        <taxon>Mortierellomycetes</taxon>
        <taxon>Mortierellales</taxon>
        <taxon>Mortierellaceae</taxon>
        <taxon>Modicella</taxon>
    </lineage>
</organism>
<evidence type="ECO:0000313" key="6">
    <source>
        <dbReference type="EMBL" id="KAF9963337.1"/>
    </source>
</evidence>